<keyword evidence="2" id="KW-0732">Signal</keyword>
<sequence length="100" mass="11400">MPDKRCFMRHLVGTILFALTPAAFLSVSVMAAGMPEESRKVEKGTQAEPCRLTPQEKYWQRNPESQWPPSRRERIHRCDGQPDPGVFMNRDSTGKTAEKP</sequence>
<dbReference type="EMBL" id="ACDP02000026">
    <property type="protein sequence ID" value="EEO27413.2"/>
    <property type="molecule type" value="Genomic_DNA"/>
</dbReference>
<accession>C3X2H7</accession>
<feature type="signal peptide" evidence="2">
    <location>
        <begin position="1"/>
        <end position="31"/>
    </location>
</feature>
<dbReference type="RefSeq" id="WP_020995206.1">
    <property type="nucleotide sequence ID" value="NZ_CABMNL010000001.1"/>
</dbReference>
<dbReference type="HOGENOM" id="CLU_2303091_0_0_4"/>
<feature type="region of interest" description="Disordered" evidence="1">
    <location>
        <begin position="59"/>
        <end position="100"/>
    </location>
</feature>
<feature type="compositionally biased region" description="Basic and acidic residues" evidence="1">
    <location>
        <begin position="70"/>
        <end position="80"/>
    </location>
</feature>
<comment type="caution">
    <text evidence="3">The sequence shown here is derived from an EMBL/GenBank/DDBJ whole genome shotgun (WGS) entry which is preliminary data.</text>
</comment>
<reference evidence="3" key="1">
    <citation type="submission" date="2011-10" db="EMBL/GenBank/DDBJ databases">
        <title>The Genome Sequence of Oxalobacter formigenes HOxBLS.</title>
        <authorList>
            <consortium name="The Broad Institute Genome Sequencing Platform"/>
            <person name="Earl A."/>
            <person name="Ward D."/>
            <person name="Feldgarden M."/>
            <person name="Gevers D."/>
            <person name="Allison M.J."/>
            <person name="Humphrey S."/>
            <person name="Young S.K."/>
            <person name="Zeng Q."/>
            <person name="Gargeya S."/>
            <person name="Fitzgerald M."/>
            <person name="Haas B."/>
            <person name="Abouelleil A."/>
            <person name="Alvarado L."/>
            <person name="Arachchi H.M."/>
            <person name="Berlin A."/>
            <person name="Brown A."/>
            <person name="Chapman S.B."/>
            <person name="Chen Z."/>
            <person name="Dunbar C."/>
            <person name="Freedman E."/>
            <person name="Gearin G."/>
            <person name="Goldberg J."/>
            <person name="Griggs A."/>
            <person name="Gujja S."/>
            <person name="Heiman D."/>
            <person name="Howarth C."/>
            <person name="Larson L."/>
            <person name="Lui A."/>
            <person name="MacDonald P.J.P."/>
            <person name="Montmayeur A."/>
            <person name="Murphy C."/>
            <person name="Neiman D."/>
            <person name="Pearson M."/>
            <person name="Priest M."/>
            <person name="Roberts A."/>
            <person name="Saif S."/>
            <person name="Shea T."/>
            <person name="Shenoy N."/>
            <person name="Sisk P."/>
            <person name="Stolte C."/>
            <person name="Sykes S."/>
            <person name="Wortman J."/>
            <person name="Nusbaum C."/>
            <person name="Birren B."/>
        </authorList>
    </citation>
    <scope>NUCLEOTIDE SEQUENCE [LARGE SCALE GENOMIC DNA]</scope>
    <source>
        <strain evidence="3">HOxBLS</strain>
    </source>
</reference>
<dbReference type="AlphaFoldDB" id="C3X2H7"/>
<protein>
    <submittedName>
        <fullName evidence="3">Uncharacterized protein</fullName>
    </submittedName>
</protein>
<name>C3X2H7_9BURK</name>
<evidence type="ECO:0000256" key="2">
    <source>
        <dbReference type="SAM" id="SignalP"/>
    </source>
</evidence>
<organism evidence="3 4">
    <name type="scientific">Oxalobacter paraformigenes</name>
    <dbReference type="NCBI Taxonomy" id="556268"/>
    <lineage>
        <taxon>Bacteria</taxon>
        <taxon>Pseudomonadati</taxon>
        <taxon>Pseudomonadota</taxon>
        <taxon>Betaproteobacteria</taxon>
        <taxon>Burkholderiales</taxon>
        <taxon>Oxalobacteraceae</taxon>
        <taxon>Oxalobacter</taxon>
    </lineage>
</organism>
<keyword evidence="4" id="KW-1185">Reference proteome</keyword>
<evidence type="ECO:0000313" key="3">
    <source>
        <dbReference type="EMBL" id="EEO27413.2"/>
    </source>
</evidence>
<proteinExistence type="predicted"/>
<evidence type="ECO:0000256" key="1">
    <source>
        <dbReference type="SAM" id="MobiDB-lite"/>
    </source>
</evidence>
<evidence type="ECO:0000313" key="4">
    <source>
        <dbReference type="Proteomes" id="UP000003973"/>
    </source>
</evidence>
<feature type="chain" id="PRO_5002932749" evidence="2">
    <location>
        <begin position="32"/>
        <end position="100"/>
    </location>
</feature>
<dbReference type="Proteomes" id="UP000003973">
    <property type="component" value="Unassembled WGS sequence"/>
</dbReference>
<gene>
    <name evidence="3" type="ORF">OFAG_00566</name>
</gene>